<protein>
    <submittedName>
        <fullName evidence="2">Uncharacterized protein</fullName>
    </submittedName>
</protein>
<proteinExistence type="predicted"/>
<dbReference type="EMBL" id="CP063656">
    <property type="protein sequence ID" value="QOW18640.1"/>
    <property type="molecule type" value="Genomic_DNA"/>
</dbReference>
<evidence type="ECO:0000313" key="3">
    <source>
        <dbReference type="Proteomes" id="UP000594059"/>
    </source>
</evidence>
<organism evidence="2 3">
    <name type="scientific">Novilysobacter ciconiae</name>
    <dbReference type="NCBI Taxonomy" id="2781022"/>
    <lineage>
        <taxon>Bacteria</taxon>
        <taxon>Pseudomonadati</taxon>
        <taxon>Pseudomonadota</taxon>
        <taxon>Gammaproteobacteria</taxon>
        <taxon>Lysobacterales</taxon>
        <taxon>Lysobacteraceae</taxon>
        <taxon>Novilysobacter</taxon>
    </lineage>
</organism>
<sequence>MNRKLNNSLSALAITGAVLVSTVVFGLSPLGVQPATDRLASTATAGPVSARTGEPPDARGSGSTDGNAHFRQALLMPYFSFVPRG</sequence>
<dbReference type="Proteomes" id="UP000594059">
    <property type="component" value="Chromosome"/>
</dbReference>
<evidence type="ECO:0000313" key="2">
    <source>
        <dbReference type="EMBL" id="QOW18640.1"/>
    </source>
</evidence>
<accession>A0A7S6UE78</accession>
<dbReference type="AlphaFoldDB" id="A0A7S6UE78"/>
<gene>
    <name evidence="2" type="ORF">INQ41_07940</name>
</gene>
<name>A0A7S6UE78_9GAMM</name>
<evidence type="ECO:0000256" key="1">
    <source>
        <dbReference type="SAM" id="MobiDB-lite"/>
    </source>
</evidence>
<keyword evidence="3" id="KW-1185">Reference proteome</keyword>
<feature type="region of interest" description="Disordered" evidence="1">
    <location>
        <begin position="38"/>
        <end position="67"/>
    </location>
</feature>
<dbReference type="RefSeq" id="WP_193983431.1">
    <property type="nucleotide sequence ID" value="NZ_CP063656.1"/>
</dbReference>
<reference evidence="2 3" key="1">
    <citation type="submission" date="2020-10" db="EMBL/GenBank/DDBJ databases">
        <title>complete genome sequencing of Lysobacter sp. H21R20.</title>
        <authorList>
            <person name="Bae J.-W."/>
            <person name="Lee S.-Y."/>
        </authorList>
    </citation>
    <scope>NUCLEOTIDE SEQUENCE [LARGE SCALE GENOMIC DNA]</scope>
    <source>
        <strain evidence="2 3">H21R20</strain>
    </source>
</reference>
<dbReference type="KEGG" id="lcic:INQ41_07940"/>